<proteinExistence type="predicted"/>
<dbReference type="AlphaFoldDB" id="A0A0E9R245"/>
<name>A0A0E9R245_ANGAN</name>
<reference evidence="1" key="1">
    <citation type="submission" date="2014-11" db="EMBL/GenBank/DDBJ databases">
        <authorList>
            <person name="Amaro Gonzalez C."/>
        </authorList>
    </citation>
    <scope>NUCLEOTIDE SEQUENCE</scope>
</reference>
<reference evidence="1" key="2">
    <citation type="journal article" date="2015" name="Fish Shellfish Immunol.">
        <title>Early steps in the European eel (Anguilla anguilla)-Vibrio vulnificus interaction in the gills: Role of the RtxA13 toxin.</title>
        <authorList>
            <person name="Callol A."/>
            <person name="Pajuelo D."/>
            <person name="Ebbesson L."/>
            <person name="Teles M."/>
            <person name="MacKenzie S."/>
            <person name="Amaro C."/>
        </authorList>
    </citation>
    <scope>NUCLEOTIDE SEQUENCE</scope>
</reference>
<protein>
    <submittedName>
        <fullName evidence="1">Uncharacterized protein</fullName>
    </submittedName>
</protein>
<sequence>MMPVRLRMRLRIFPDKSGSSHFSTLNDSVGH</sequence>
<dbReference type="EMBL" id="GBXM01085373">
    <property type="protein sequence ID" value="JAH23204.1"/>
    <property type="molecule type" value="Transcribed_RNA"/>
</dbReference>
<evidence type="ECO:0000313" key="1">
    <source>
        <dbReference type="EMBL" id="JAH23204.1"/>
    </source>
</evidence>
<organism evidence="1">
    <name type="scientific">Anguilla anguilla</name>
    <name type="common">European freshwater eel</name>
    <name type="synonym">Muraena anguilla</name>
    <dbReference type="NCBI Taxonomy" id="7936"/>
    <lineage>
        <taxon>Eukaryota</taxon>
        <taxon>Metazoa</taxon>
        <taxon>Chordata</taxon>
        <taxon>Craniata</taxon>
        <taxon>Vertebrata</taxon>
        <taxon>Euteleostomi</taxon>
        <taxon>Actinopterygii</taxon>
        <taxon>Neopterygii</taxon>
        <taxon>Teleostei</taxon>
        <taxon>Anguilliformes</taxon>
        <taxon>Anguillidae</taxon>
        <taxon>Anguilla</taxon>
    </lineage>
</organism>
<accession>A0A0E9R245</accession>